<evidence type="ECO:0000256" key="3">
    <source>
        <dbReference type="ARBA" id="ARBA00022833"/>
    </source>
</evidence>
<dbReference type="Gene3D" id="3.30.40.10">
    <property type="entry name" value="Zinc/RING finger domain, C3HC4 (zinc finger)"/>
    <property type="match status" value="1"/>
</dbReference>
<dbReference type="GO" id="GO:0006325">
    <property type="term" value="P:chromatin organization"/>
    <property type="evidence" value="ECO:0007669"/>
    <property type="project" value="UniProtKB-KW"/>
</dbReference>
<keyword evidence="8" id="KW-1185">Reference proteome</keyword>
<dbReference type="InParanoid" id="A0A0D0AVH2"/>
<evidence type="ECO:0000313" key="8">
    <source>
        <dbReference type="Proteomes" id="UP000054485"/>
    </source>
</evidence>
<feature type="region of interest" description="Disordered" evidence="5">
    <location>
        <begin position="17"/>
        <end position="53"/>
    </location>
</feature>
<accession>A0A0D0AVH2</accession>
<dbReference type="Proteomes" id="UP000054485">
    <property type="component" value="Unassembled WGS sequence"/>
</dbReference>
<evidence type="ECO:0000256" key="1">
    <source>
        <dbReference type="ARBA" id="ARBA00022723"/>
    </source>
</evidence>
<evidence type="ECO:0000259" key="6">
    <source>
        <dbReference type="SMART" id="SM00249"/>
    </source>
</evidence>
<dbReference type="AlphaFoldDB" id="A0A0D0AVH2"/>
<evidence type="ECO:0000256" key="5">
    <source>
        <dbReference type="SAM" id="MobiDB-lite"/>
    </source>
</evidence>
<proteinExistence type="predicted"/>
<dbReference type="InterPro" id="IPR013083">
    <property type="entry name" value="Znf_RING/FYVE/PHD"/>
</dbReference>
<dbReference type="STRING" id="930992.A0A0D0AVH2"/>
<dbReference type="InterPro" id="IPR011011">
    <property type="entry name" value="Znf_FYVE_PHD"/>
</dbReference>
<dbReference type="HOGENOM" id="CLU_2043781_0_0_1"/>
<dbReference type="OrthoDB" id="79252at2759"/>
<dbReference type="GO" id="GO:0070210">
    <property type="term" value="C:Rpd3L-Expanded complex"/>
    <property type="evidence" value="ECO:0007669"/>
    <property type="project" value="TreeGrafter"/>
</dbReference>
<dbReference type="EMBL" id="KN835169">
    <property type="protein sequence ID" value="KIK45706.1"/>
    <property type="molecule type" value="Genomic_DNA"/>
</dbReference>
<feature type="domain" description="Zinc finger PHD-type" evidence="6">
    <location>
        <begin position="61"/>
        <end position="105"/>
    </location>
</feature>
<name>A0A0D0AVH2_9AGAM</name>
<dbReference type="SUPFAM" id="SSF57903">
    <property type="entry name" value="FYVE/PHD zinc finger"/>
    <property type="match status" value="1"/>
</dbReference>
<feature type="non-terminal residue" evidence="7">
    <location>
        <position position="121"/>
    </location>
</feature>
<evidence type="ECO:0000313" key="7">
    <source>
        <dbReference type="EMBL" id="KIK45706.1"/>
    </source>
</evidence>
<keyword evidence="4" id="KW-0156">Chromatin regulator</keyword>
<dbReference type="InterPro" id="IPR001965">
    <property type="entry name" value="Znf_PHD"/>
</dbReference>
<feature type="compositionally biased region" description="Pro residues" evidence="5">
    <location>
        <begin position="30"/>
        <end position="53"/>
    </location>
</feature>
<reference evidence="8" key="2">
    <citation type="submission" date="2015-01" db="EMBL/GenBank/DDBJ databases">
        <title>Evolutionary Origins and Diversification of the Mycorrhizal Mutualists.</title>
        <authorList>
            <consortium name="DOE Joint Genome Institute"/>
            <consortium name="Mycorrhizal Genomics Consortium"/>
            <person name="Kohler A."/>
            <person name="Kuo A."/>
            <person name="Nagy L.G."/>
            <person name="Floudas D."/>
            <person name="Copeland A."/>
            <person name="Barry K.W."/>
            <person name="Cichocki N."/>
            <person name="Veneault-Fourrey C."/>
            <person name="LaButti K."/>
            <person name="Lindquist E.A."/>
            <person name="Lipzen A."/>
            <person name="Lundell T."/>
            <person name="Morin E."/>
            <person name="Murat C."/>
            <person name="Riley R."/>
            <person name="Ohm R."/>
            <person name="Sun H."/>
            <person name="Tunlid A."/>
            <person name="Henrissat B."/>
            <person name="Grigoriev I.V."/>
            <person name="Hibbett D.S."/>
            <person name="Martin F."/>
        </authorList>
    </citation>
    <scope>NUCLEOTIDE SEQUENCE [LARGE SCALE GENOMIC DNA]</scope>
    <source>
        <strain evidence="8">UH-Slu-Lm8-n1</strain>
    </source>
</reference>
<dbReference type="GO" id="GO:0006355">
    <property type="term" value="P:regulation of DNA-templated transcription"/>
    <property type="evidence" value="ECO:0007669"/>
    <property type="project" value="TreeGrafter"/>
</dbReference>
<dbReference type="SMART" id="SM00249">
    <property type="entry name" value="PHD"/>
    <property type="match status" value="1"/>
</dbReference>
<sequence>MNSDATEAALGLLSLSPLNNNTIPQIRKPVPIPTSRPPPTTTPLQPAPSASPPLPDADAISCICGFLFDDGFSIACDVCSRWCHAACFDIVEGEVPEEWRCWDCDPRPVNRDRAVRLQKQR</sequence>
<dbReference type="PANTHER" id="PTHR46462">
    <property type="entry name" value="UPSET, ISOFORM A"/>
    <property type="match status" value="1"/>
</dbReference>
<evidence type="ECO:0000256" key="4">
    <source>
        <dbReference type="ARBA" id="ARBA00022853"/>
    </source>
</evidence>
<keyword evidence="1" id="KW-0479">Metal-binding</keyword>
<keyword evidence="3" id="KW-0862">Zinc</keyword>
<keyword evidence="2" id="KW-0863">Zinc-finger</keyword>
<gene>
    <name evidence="7" type="ORF">CY34DRAFT_55388</name>
</gene>
<dbReference type="GO" id="GO:0008270">
    <property type="term" value="F:zinc ion binding"/>
    <property type="evidence" value="ECO:0007669"/>
    <property type="project" value="UniProtKB-KW"/>
</dbReference>
<protein>
    <recommendedName>
        <fullName evidence="6">Zinc finger PHD-type domain-containing protein</fullName>
    </recommendedName>
</protein>
<evidence type="ECO:0000256" key="2">
    <source>
        <dbReference type="ARBA" id="ARBA00022771"/>
    </source>
</evidence>
<organism evidence="7 8">
    <name type="scientific">Suillus luteus UH-Slu-Lm8-n1</name>
    <dbReference type="NCBI Taxonomy" id="930992"/>
    <lineage>
        <taxon>Eukaryota</taxon>
        <taxon>Fungi</taxon>
        <taxon>Dikarya</taxon>
        <taxon>Basidiomycota</taxon>
        <taxon>Agaricomycotina</taxon>
        <taxon>Agaricomycetes</taxon>
        <taxon>Agaricomycetidae</taxon>
        <taxon>Boletales</taxon>
        <taxon>Suillineae</taxon>
        <taxon>Suillaceae</taxon>
        <taxon>Suillus</taxon>
    </lineage>
</organism>
<dbReference type="Pfam" id="PF20826">
    <property type="entry name" value="PHD_5"/>
    <property type="match status" value="1"/>
</dbReference>
<reference evidence="7 8" key="1">
    <citation type="submission" date="2014-04" db="EMBL/GenBank/DDBJ databases">
        <authorList>
            <consortium name="DOE Joint Genome Institute"/>
            <person name="Kuo A."/>
            <person name="Ruytinx J."/>
            <person name="Rineau F."/>
            <person name="Colpaert J."/>
            <person name="Kohler A."/>
            <person name="Nagy L.G."/>
            <person name="Floudas D."/>
            <person name="Copeland A."/>
            <person name="Barry K.W."/>
            <person name="Cichocki N."/>
            <person name="Veneault-Fourrey C."/>
            <person name="LaButti K."/>
            <person name="Lindquist E.A."/>
            <person name="Lipzen A."/>
            <person name="Lundell T."/>
            <person name="Morin E."/>
            <person name="Murat C."/>
            <person name="Sun H."/>
            <person name="Tunlid A."/>
            <person name="Henrissat B."/>
            <person name="Grigoriev I.V."/>
            <person name="Hibbett D.S."/>
            <person name="Martin F."/>
            <person name="Nordberg H.P."/>
            <person name="Cantor M.N."/>
            <person name="Hua S.X."/>
        </authorList>
    </citation>
    <scope>NUCLEOTIDE SEQUENCE [LARGE SCALE GENOMIC DNA]</scope>
    <source>
        <strain evidence="7 8">UH-Slu-Lm8-n1</strain>
    </source>
</reference>
<dbReference type="PANTHER" id="PTHR46462:SF3">
    <property type="entry name" value="UPSET, ISOFORM A"/>
    <property type="match status" value="1"/>
</dbReference>
<dbReference type="GO" id="GO:0034967">
    <property type="term" value="C:Set3 complex"/>
    <property type="evidence" value="ECO:0007669"/>
    <property type="project" value="TreeGrafter"/>
</dbReference>